<gene>
    <name evidence="2" type="ORF">Zmor_024643</name>
</gene>
<keyword evidence="3" id="KW-1185">Reference proteome</keyword>
<dbReference type="GO" id="GO:0005737">
    <property type="term" value="C:cytoplasm"/>
    <property type="evidence" value="ECO:0007669"/>
    <property type="project" value="TreeGrafter"/>
</dbReference>
<sequence length="546" mass="62330">MVKSDETVTITDTTKLLGDVASLYQNQKFSDITLLVDEKKLYAHKVILAVRSKYFESLFYEDSQNTNQTEMAITGVTFDALSSLLKYIYTGTITIPSDVDSSLQILGLAHQYSFTDLQTTITKKLKPLLNLKNICAVLNTANFYDLEELLQSCHSFMDLNASEVVASDCFTDLSQKSMIKLLERSTFFAPEIEIFKNVAKWCKINNDVDDLVIQCVRLSWMTVEDIVSTVWRSKIFDCEKLLEAIAEIIGFKEKSSNARGFYVVDENVATLQRNGQMISGGGTYNLLSGPGSIEYDYHASHHINGRDALVVKLGKPSYFNHIKMRFWDTDLRNYSYYIAVSLDGKTWRKVIDYSHISCYSHQVLFFEQQLAQYIKIEGTHNSVNAWFHLLLFETYLKTTVPKFSNGIICPDKNVATPKVARVISGENPSVLLNGDFRNYDDSAGFTHHEIGSGNITIQLAQPYMISTMKLLLFDKDNRNYRYFIETSLNKTDWELAVDRRHEDSKSWQNLVFKERAVVYVRITGTYNSDPGNKGFQVVHFECPSDE</sequence>
<proteinExistence type="predicted"/>
<dbReference type="InterPro" id="IPR000210">
    <property type="entry name" value="BTB/POZ_dom"/>
</dbReference>
<organism evidence="2 3">
    <name type="scientific">Zophobas morio</name>
    <dbReference type="NCBI Taxonomy" id="2755281"/>
    <lineage>
        <taxon>Eukaryota</taxon>
        <taxon>Metazoa</taxon>
        <taxon>Ecdysozoa</taxon>
        <taxon>Arthropoda</taxon>
        <taxon>Hexapoda</taxon>
        <taxon>Insecta</taxon>
        <taxon>Pterygota</taxon>
        <taxon>Neoptera</taxon>
        <taxon>Endopterygota</taxon>
        <taxon>Coleoptera</taxon>
        <taxon>Polyphaga</taxon>
        <taxon>Cucujiformia</taxon>
        <taxon>Tenebrionidae</taxon>
        <taxon>Zophobas</taxon>
    </lineage>
</organism>
<dbReference type="PANTHER" id="PTHR46306">
    <property type="entry name" value="BTB/POZ DOMAIN-CONTAINING PROTEIN 9"/>
    <property type="match status" value="1"/>
</dbReference>
<comment type="caution">
    <text evidence="2">The sequence shown here is derived from an EMBL/GenBank/DDBJ whole genome shotgun (WGS) entry which is preliminary data.</text>
</comment>
<dbReference type="Pfam" id="PF00651">
    <property type="entry name" value="BTB"/>
    <property type="match status" value="1"/>
</dbReference>
<dbReference type="GO" id="GO:0048512">
    <property type="term" value="P:circadian behavior"/>
    <property type="evidence" value="ECO:0007669"/>
    <property type="project" value="TreeGrafter"/>
</dbReference>
<dbReference type="Gene3D" id="3.30.710.10">
    <property type="entry name" value="Potassium Channel Kv1.1, Chain A"/>
    <property type="match status" value="1"/>
</dbReference>
<dbReference type="Pfam" id="PF00754">
    <property type="entry name" value="F5_F8_type_C"/>
    <property type="match status" value="1"/>
</dbReference>
<reference evidence="2" key="1">
    <citation type="journal article" date="2023" name="G3 (Bethesda)">
        <title>Whole genome assemblies of Zophobas morio and Tenebrio molitor.</title>
        <authorList>
            <person name="Kaur S."/>
            <person name="Stinson S.A."/>
            <person name="diCenzo G.C."/>
        </authorList>
    </citation>
    <scope>NUCLEOTIDE SEQUENCE</scope>
    <source>
        <strain evidence="2">QUZm001</strain>
    </source>
</reference>
<protein>
    <recommendedName>
        <fullName evidence="1">BTB domain-containing protein</fullName>
    </recommendedName>
</protein>
<dbReference type="InterPro" id="IPR000421">
    <property type="entry name" value="FA58C"/>
</dbReference>
<feature type="domain" description="BTB" evidence="1">
    <location>
        <begin position="30"/>
        <end position="97"/>
    </location>
</feature>
<dbReference type="Proteomes" id="UP001168821">
    <property type="component" value="Unassembled WGS sequence"/>
</dbReference>
<evidence type="ECO:0000313" key="2">
    <source>
        <dbReference type="EMBL" id="KAJ3647105.1"/>
    </source>
</evidence>
<dbReference type="SMART" id="SM00225">
    <property type="entry name" value="BTB"/>
    <property type="match status" value="1"/>
</dbReference>
<dbReference type="SUPFAM" id="SSF49785">
    <property type="entry name" value="Galactose-binding domain-like"/>
    <property type="match status" value="2"/>
</dbReference>
<dbReference type="EMBL" id="JALNTZ010000007">
    <property type="protein sequence ID" value="KAJ3647105.1"/>
    <property type="molecule type" value="Genomic_DNA"/>
</dbReference>
<dbReference type="InterPro" id="IPR011333">
    <property type="entry name" value="SKP1/BTB/POZ_sf"/>
</dbReference>
<evidence type="ECO:0000259" key="1">
    <source>
        <dbReference type="PROSITE" id="PS50097"/>
    </source>
</evidence>
<dbReference type="PANTHER" id="PTHR46306:SF1">
    <property type="entry name" value="BTB_POZ DOMAIN-CONTAINING PROTEIN 9"/>
    <property type="match status" value="1"/>
</dbReference>
<dbReference type="SUPFAM" id="SSF54695">
    <property type="entry name" value="POZ domain"/>
    <property type="match status" value="1"/>
</dbReference>
<dbReference type="InterPro" id="IPR008979">
    <property type="entry name" value="Galactose-bd-like_sf"/>
</dbReference>
<evidence type="ECO:0000313" key="3">
    <source>
        <dbReference type="Proteomes" id="UP001168821"/>
    </source>
</evidence>
<dbReference type="SMART" id="SM00875">
    <property type="entry name" value="BACK"/>
    <property type="match status" value="1"/>
</dbReference>
<dbReference type="Gene3D" id="1.25.40.420">
    <property type="match status" value="1"/>
</dbReference>
<dbReference type="InterPro" id="IPR052407">
    <property type="entry name" value="BTB_POZ_domain_cont_9"/>
</dbReference>
<dbReference type="GO" id="GO:0008344">
    <property type="term" value="P:adult locomotory behavior"/>
    <property type="evidence" value="ECO:0007669"/>
    <property type="project" value="TreeGrafter"/>
</dbReference>
<dbReference type="PROSITE" id="PS50097">
    <property type="entry name" value="BTB"/>
    <property type="match status" value="1"/>
</dbReference>
<dbReference type="Pfam" id="PF07707">
    <property type="entry name" value="BACK"/>
    <property type="match status" value="1"/>
</dbReference>
<dbReference type="Gene3D" id="2.60.120.260">
    <property type="entry name" value="Galactose-binding domain-like"/>
    <property type="match status" value="2"/>
</dbReference>
<dbReference type="GO" id="GO:0050804">
    <property type="term" value="P:modulation of chemical synaptic transmission"/>
    <property type="evidence" value="ECO:0007669"/>
    <property type="project" value="TreeGrafter"/>
</dbReference>
<dbReference type="AlphaFoldDB" id="A0AA38M843"/>
<name>A0AA38M843_9CUCU</name>
<accession>A0AA38M843</accession>
<dbReference type="InterPro" id="IPR011705">
    <property type="entry name" value="BACK"/>
</dbReference>